<feature type="compositionally biased region" description="Basic and acidic residues" evidence="1">
    <location>
        <begin position="16"/>
        <end position="35"/>
    </location>
</feature>
<dbReference type="Proteomes" id="UP000887581">
    <property type="component" value="Unplaced"/>
</dbReference>
<dbReference type="AlphaFoldDB" id="A0A915PK07"/>
<sequence length="55" mass="6021">MKQTSTNANQSWGSNRTDDGERVAGRSGSKTDKKGLQLSQQAAEQAEIKLLLEEQ</sequence>
<accession>A0A915PK07</accession>
<feature type="compositionally biased region" description="Polar residues" evidence="1">
    <location>
        <begin position="1"/>
        <end position="15"/>
    </location>
</feature>
<evidence type="ECO:0000313" key="2">
    <source>
        <dbReference type="Proteomes" id="UP000887581"/>
    </source>
</evidence>
<keyword evidence="2" id="KW-1185">Reference proteome</keyword>
<dbReference type="WBParaSite" id="sdigi.contig201.g6038.t1">
    <property type="protein sequence ID" value="sdigi.contig201.g6038.t1"/>
    <property type="gene ID" value="sdigi.contig201.g6038"/>
</dbReference>
<evidence type="ECO:0000256" key="1">
    <source>
        <dbReference type="SAM" id="MobiDB-lite"/>
    </source>
</evidence>
<reference evidence="3" key="1">
    <citation type="submission" date="2022-11" db="UniProtKB">
        <authorList>
            <consortium name="WormBaseParasite"/>
        </authorList>
    </citation>
    <scope>IDENTIFICATION</scope>
</reference>
<organism evidence="2 3">
    <name type="scientific">Setaria digitata</name>
    <dbReference type="NCBI Taxonomy" id="48799"/>
    <lineage>
        <taxon>Eukaryota</taxon>
        <taxon>Metazoa</taxon>
        <taxon>Ecdysozoa</taxon>
        <taxon>Nematoda</taxon>
        <taxon>Chromadorea</taxon>
        <taxon>Rhabditida</taxon>
        <taxon>Spirurina</taxon>
        <taxon>Spiruromorpha</taxon>
        <taxon>Filarioidea</taxon>
        <taxon>Setariidae</taxon>
        <taxon>Setaria</taxon>
    </lineage>
</organism>
<name>A0A915PK07_9BILA</name>
<proteinExistence type="predicted"/>
<protein>
    <submittedName>
        <fullName evidence="3">Uncharacterized protein</fullName>
    </submittedName>
</protein>
<feature type="region of interest" description="Disordered" evidence="1">
    <location>
        <begin position="1"/>
        <end position="42"/>
    </location>
</feature>
<evidence type="ECO:0000313" key="3">
    <source>
        <dbReference type="WBParaSite" id="sdigi.contig201.g6038.t1"/>
    </source>
</evidence>